<feature type="transmembrane region" description="Helical" evidence="2">
    <location>
        <begin position="66"/>
        <end position="86"/>
    </location>
</feature>
<feature type="transmembrane region" description="Helical" evidence="2">
    <location>
        <begin position="92"/>
        <end position="109"/>
    </location>
</feature>
<feature type="transmembrane region" description="Helical" evidence="2">
    <location>
        <begin position="192"/>
        <end position="210"/>
    </location>
</feature>
<feature type="transmembrane region" description="Helical" evidence="2">
    <location>
        <begin position="13"/>
        <end position="46"/>
    </location>
</feature>
<dbReference type="HOGENOM" id="CLU_1150720_0_0_9"/>
<evidence type="ECO:0000313" key="4">
    <source>
        <dbReference type="EMBL" id="EEW51954.1"/>
    </source>
</evidence>
<proteinExistence type="inferred from homology"/>
<evidence type="ECO:0000259" key="3">
    <source>
        <dbReference type="Pfam" id="PF02517"/>
    </source>
</evidence>
<dbReference type="GO" id="GO:0004175">
    <property type="term" value="F:endopeptidase activity"/>
    <property type="evidence" value="ECO:0007669"/>
    <property type="project" value="UniProtKB-ARBA"/>
</dbReference>
<dbReference type="EMBL" id="ACLN01000004">
    <property type="protein sequence ID" value="EEW51954.1"/>
    <property type="molecule type" value="Genomic_DNA"/>
</dbReference>
<dbReference type="PATRIC" id="fig|525328.13.peg.1023"/>
<evidence type="ECO:0000256" key="2">
    <source>
        <dbReference type="SAM" id="Phobius"/>
    </source>
</evidence>
<reference evidence="4 5" key="1">
    <citation type="submission" date="2009-09" db="EMBL/GenBank/DDBJ databases">
        <authorList>
            <person name="Qin X."/>
            <person name="Bachman B."/>
            <person name="Battles P."/>
            <person name="Bell A."/>
            <person name="Bess C."/>
            <person name="Bickham C."/>
            <person name="Chaboub L."/>
            <person name="Chen D."/>
            <person name="Coyle M."/>
            <person name="Deiros D.R."/>
            <person name="Dinh H."/>
            <person name="Forbes L."/>
            <person name="Fowler G."/>
            <person name="Francisco L."/>
            <person name="Fu Q."/>
            <person name="Gubbala S."/>
            <person name="Hale W."/>
            <person name="Han Y."/>
            <person name="Hemphill L."/>
            <person name="Highlander S.K."/>
            <person name="Hirani K."/>
            <person name="Hogues M."/>
            <person name="Jackson L."/>
            <person name="Jakkamsetti A."/>
            <person name="Javaid M."/>
            <person name="Jiang H."/>
            <person name="Korchina V."/>
            <person name="Kovar C."/>
            <person name="Lara F."/>
            <person name="Lee S."/>
            <person name="Mata R."/>
            <person name="Mathew T."/>
            <person name="Moen C."/>
            <person name="Morales K."/>
            <person name="Munidasa M."/>
            <person name="Nazareth L."/>
            <person name="Ngo R."/>
            <person name="Nguyen L."/>
            <person name="Okwuonu G."/>
            <person name="Ongeri F."/>
            <person name="Patil S."/>
            <person name="Petrosino J."/>
            <person name="Pham C."/>
            <person name="Pham P."/>
            <person name="Pu L.-L."/>
            <person name="Puazo M."/>
            <person name="Raj R."/>
            <person name="Reid J."/>
            <person name="Rouhana J."/>
            <person name="Saada N."/>
            <person name="Shang Y."/>
            <person name="Simmons D."/>
            <person name="Thornton R."/>
            <person name="Warren J."/>
            <person name="Weissenberger G."/>
            <person name="Zhang J."/>
            <person name="Zhang L."/>
            <person name="Zhou C."/>
            <person name="Zhu D."/>
            <person name="Muzny D."/>
            <person name="Worley K."/>
            <person name="Gibbs R."/>
        </authorList>
    </citation>
    <scope>NUCLEOTIDE SEQUENCE [LARGE SCALE GENOMIC DNA]</scope>
    <source>
        <strain evidence="4 5">DSM 13335</strain>
    </source>
</reference>
<dbReference type="InterPro" id="IPR003675">
    <property type="entry name" value="Rce1/LyrA-like_dom"/>
</dbReference>
<feature type="transmembrane region" description="Helical" evidence="2">
    <location>
        <begin position="153"/>
        <end position="176"/>
    </location>
</feature>
<dbReference type="Pfam" id="PF02517">
    <property type="entry name" value="Rce1-like"/>
    <property type="match status" value="1"/>
</dbReference>
<organism evidence="4 5">
    <name type="scientific">Lactobacillus iners DSM 13335</name>
    <dbReference type="NCBI Taxonomy" id="525328"/>
    <lineage>
        <taxon>Bacteria</taxon>
        <taxon>Bacillati</taxon>
        <taxon>Bacillota</taxon>
        <taxon>Bacilli</taxon>
        <taxon>Lactobacillales</taxon>
        <taxon>Lactobacillaceae</taxon>
        <taxon>Lactobacillus</taxon>
    </lineage>
</organism>
<accession>C8PB05</accession>
<dbReference type="GO" id="GO:0080120">
    <property type="term" value="P:CAAX-box protein maturation"/>
    <property type="evidence" value="ECO:0007669"/>
    <property type="project" value="UniProtKB-ARBA"/>
</dbReference>
<keyword evidence="2" id="KW-1133">Transmembrane helix</keyword>
<comment type="caution">
    <text evidence="4">The sequence shown here is derived from an EMBL/GenBank/DDBJ whole genome shotgun (WGS) entry which is preliminary data.</text>
</comment>
<keyword evidence="5" id="KW-1185">Reference proteome</keyword>
<comment type="similarity">
    <text evidence="1">Belongs to the UPF0177 family.</text>
</comment>
<sequence>MQETIMDHQPIKIFLTITLFFLLLDFVNNSQVLTLLWLYIFVWIYFKCFIKNKNKSFIKFLCRRTLYIFFMVLPIIFAKSNICHLIKTPDNILLLLIAILIPIIWQFFKMRGQSIFILGKFLYLSSNAKPRIFIVNSLFLFSNSIAEEIFFRIILFYFSSNLVIAVITSYTIFCIVHNMDYFLKKTSKIQNIFYYLIWSSFFWSLFIFSHTFTYGIIAHLCFNLPNILIAIIASWYALKQN</sequence>
<evidence type="ECO:0000256" key="1">
    <source>
        <dbReference type="ARBA" id="ARBA00009067"/>
    </source>
</evidence>
<name>C8PB05_9LACO</name>
<feature type="transmembrane region" description="Helical" evidence="2">
    <location>
        <begin position="216"/>
        <end position="238"/>
    </location>
</feature>
<dbReference type="AlphaFoldDB" id="C8PB05"/>
<protein>
    <recommendedName>
        <fullName evidence="3">CAAX prenyl protease 2/Lysostaphin resistance protein A-like domain-containing protein</fullName>
    </recommendedName>
</protein>
<gene>
    <name evidence="4" type="ORF">HMPREF0520_0275</name>
</gene>
<evidence type="ECO:0000313" key="5">
    <source>
        <dbReference type="Proteomes" id="UP000004115"/>
    </source>
</evidence>
<feature type="domain" description="CAAX prenyl protease 2/Lysostaphin resistance protein A-like" evidence="3">
    <location>
        <begin position="138"/>
        <end position="224"/>
    </location>
</feature>
<keyword evidence="2" id="KW-0812">Transmembrane</keyword>
<dbReference type="Proteomes" id="UP000004115">
    <property type="component" value="Unassembled WGS sequence"/>
</dbReference>
<keyword evidence="2" id="KW-0472">Membrane</keyword>